<evidence type="ECO:0000256" key="3">
    <source>
        <dbReference type="SAM" id="MobiDB-lite"/>
    </source>
</evidence>
<dbReference type="EMBL" id="JBHUGD010000003">
    <property type="protein sequence ID" value="MFD1947086.1"/>
    <property type="molecule type" value="Genomic_DNA"/>
</dbReference>
<feature type="region of interest" description="Disordered" evidence="3">
    <location>
        <begin position="188"/>
        <end position="211"/>
    </location>
</feature>
<dbReference type="InterPro" id="IPR011049">
    <property type="entry name" value="Serralysin-like_metalloprot_C"/>
</dbReference>
<dbReference type="PANTHER" id="PTHR38340">
    <property type="entry name" value="S-LAYER PROTEIN"/>
    <property type="match status" value="1"/>
</dbReference>
<keyword evidence="4" id="KW-0732">Signal</keyword>
<evidence type="ECO:0000313" key="6">
    <source>
        <dbReference type="Proteomes" id="UP001597351"/>
    </source>
</evidence>
<dbReference type="RefSeq" id="WP_343917853.1">
    <property type="nucleotide sequence ID" value="NZ_BAAAJT010000002.1"/>
</dbReference>
<feature type="chain" id="PRO_5047226997" evidence="4">
    <location>
        <begin position="24"/>
        <end position="452"/>
    </location>
</feature>
<dbReference type="PRINTS" id="PR00313">
    <property type="entry name" value="CABNDNGRPT"/>
</dbReference>
<keyword evidence="2" id="KW-0964">Secreted</keyword>
<dbReference type="InterPro" id="IPR050557">
    <property type="entry name" value="RTX_toxin/Mannuronan_C5-epim"/>
</dbReference>
<organism evidence="5 6">
    <name type="scientific">Nocardioides aestuarii</name>
    <dbReference type="NCBI Taxonomy" id="252231"/>
    <lineage>
        <taxon>Bacteria</taxon>
        <taxon>Bacillati</taxon>
        <taxon>Actinomycetota</taxon>
        <taxon>Actinomycetes</taxon>
        <taxon>Propionibacteriales</taxon>
        <taxon>Nocardioidaceae</taxon>
        <taxon>Nocardioides</taxon>
    </lineage>
</organism>
<gene>
    <name evidence="5" type="ORF">ACFSDE_09805</name>
</gene>
<evidence type="ECO:0000256" key="1">
    <source>
        <dbReference type="ARBA" id="ARBA00004613"/>
    </source>
</evidence>
<evidence type="ECO:0000256" key="2">
    <source>
        <dbReference type="ARBA" id="ARBA00022525"/>
    </source>
</evidence>
<evidence type="ECO:0000313" key="5">
    <source>
        <dbReference type="EMBL" id="MFD1947086.1"/>
    </source>
</evidence>
<dbReference type="Pfam" id="PF00353">
    <property type="entry name" value="HemolysinCabind"/>
    <property type="match status" value="6"/>
</dbReference>
<dbReference type="Proteomes" id="UP001597351">
    <property type="component" value="Unassembled WGS sequence"/>
</dbReference>
<feature type="compositionally biased region" description="Basic and acidic residues" evidence="3">
    <location>
        <begin position="188"/>
        <end position="204"/>
    </location>
</feature>
<name>A0ABW4TN72_9ACTN</name>
<comment type="caution">
    <text evidence="5">The sequence shown here is derived from an EMBL/GenBank/DDBJ whole genome shotgun (WGS) entry which is preliminary data.</text>
</comment>
<sequence>MLRKALPAGLLLPALLAPGVAAAGPTPSATERTCHGLVATIVGTPGDDRITGTRGPDVVVGLGGDDRIDGRGGDDVVCGNGGADDLLGGRGADQLYGGRDLHENHGRSTRVFGDLLEGGPGDDRLDVGFQPLPTGRIAVWRRNTVTFRGSARPVSVDLAAGTAVGEGDDTVVAVRRLEVAGSRFDDAITGSRRPETLDGGRGDDSVAGGGGRDAVLGYQGDDVLVGGPGDDLVISTRGVSTVEGGDGADYLIAASPAPTTVLGGAGFDYIERRITAGETGVIDGGDDDNYLELETSSLWRDRDPGFEVDAAAGTFTATAYEDVQSTGFTGIGGFILWGPGRWTFLGSDADDAVQVLDGRLDAQGFGGDDFLLGAERADVLDGGEGTDAAWGGKGSNTCLDAETGDCDGYPWDAPGNARSLGRAGLPDGWHRDLDPEALVRRWLGQSSRTWRR</sequence>
<dbReference type="SUPFAM" id="SSF51120">
    <property type="entry name" value="beta-Roll"/>
    <property type="match status" value="2"/>
</dbReference>
<dbReference type="Gene3D" id="2.150.10.10">
    <property type="entry name" value="Serralysin-like metalloprotease, C-terminal"/>
    <property type="match status" value="2"/>
</dbReference>
<accession>A0ABW4TN72</accession>
<proteinExistence type="predicted"/>
<dbReference type="PANTHER" id="PTHR38340:SF1">
    <property type="entry name" value="S-LAYER PROTEIN"/>
    <property type="match status" value="1"/>
</dbReference>
<comment type="subcellular location">
    <subcellularLocation>
        <location evidence="1">Secreted</location>
    </subcellularLocation>
</comment>
<feature type="signal peptide" evidence="4">
    <location>
        <begin position="1"/>
        <end position="23"/>
    </location>
</feature>
<dbReference type="InterPro" id="IPR001343">
    <property type="entry name" value="Hemolysn_Ca-bd"/>
</dbReference>
<keyword evidence="6" id="KW-1185">Reference proteome</keyword>
<protein>
    <submittedName>
        <fullName evidence="5">Calcium-binding protein</fullName>
    </submittedName>
</protein>
<evidence type="ECO:0000256" key="4">
    <source>
        <dbReference type="SAM" id="SignalP"/>
    </source>
</evidence>
<reference evidence="6" key="1">
    <citation type="journal article" date="2019" name="Int. J. Syst. Evol. Microbiol.">
        <title>The Global Catalogue of Microorganisms (GCM) 10K type strain sequencing project: providing services to taxonomists for standard genome sequencing and annotation.</title>
        <authorList>
            <consortium name="The Broad Institute Genomics Platform"/>
            <consortium name="The Broad Institute Genome Sequencing Center for Infectious Disease"/>
            <person name="Wu L."/>
            <person name="Ma J."/>
        </authorList>
    </citation>
    <scope>NUCLEOTIDE SEQUENCE [LARGE SCALE GENOMIC DNA]</scope>
    <source>
        <strain evidence="6">CGMCC 1.12477</strain>
    </source>
</reference>